<dbReference type="AlphaFoldDB" id="C7BEM1"/>
<dbReference type="HAMAP" id="MF_01302_B">
    <property type="entry name" value="Ribosomal_uS8_B"/>
    <property type="match status" value="1"/>
</dbReference>
<dbReference type="InterPro" id="IPR035987">
    <property type="entry name" value="Ribosomal_uS8_sf"/>
</dbReference>
<keyword evidence="3 4" id="KW-0687">Ribonucleoprotein</keyword>
<dbReference type="GeneID" id="11541883"/>
<comment type="similarity">
    <text evidence="1 4">Belongs to the universal ribosomal protein uS8 family.</text>
</comment>
<name>C7BEM1_PEDMN</name>
<evidence type="ECO:0000256" key="4">
    <source>
        <dbReference type="HAMAP-Rule" id="MF_01302"/>
    </source>
</evidence>
<geneLocation type="chloroplast" evidence="5"/>
<dbReference type="InterPro" id="IPR000630">
    <property type="entry name" value="Ribosomal_uS8"/>
</dbReference>
<sequence length="129" mass="14533">MLNDTISDMLTRVRNAILVQSQTVLVPNTNTTKEICQILVREGFIESFSTVDLNYFELRLKYLGRQRKSCITNLKRLSTPGLRIYANHKEIPQTLGGLGIVILSTSKGFMTDKEARAKQIGGELICSVW</sequence>
<dbReference type="GO" id="GO:0003735">
    <property type="term" value="F:structural constituent of ribosome"/>
    <property type="evidence" value="ECO:0007669"/>
    <property type="project" value="InterPro"/>
</dbReference>
<keyword evidence="4" id="KW-0699">rRNA-binding</keyword>
<proteinExistence type="inferred from homology"/>
<dbReference type="SUPFAM" id="SSF56047">
    <property type="entry name" value="Ribosomal protein S8"/>
    <property type="match status" value="1"/>
</dbReference>
<evidence type="ECO:0000313" key="5">
    <source>
        <dbReference type="EMBL" id="ACQ90888.1"/>
    </source>
</evidence>
<keyword evidence="4" id="KW-0694">RNA-binding</keyword>
<evidence type="ECO:0000256" key="2">
    <source>
        <dbReference type="ARBA" id="ARBA00022980"/>
    </source>
</evidence>
<comment type="function">
    <text evidence="4">One of the primary rRNA binding proteins, it binds directly to 16S rRNA central domain where it helps coordinate assembly of the platform of the 30S subunit.</text>
</comment>
<dbReference type="Pfam" id="PF00410">
    <property type="entry name" value="Ribosomal_S8"/>
    <property type="match status" value="1"/>
</dbReference>
<reference evidence="5" key="1">
    <citation type="journal article" date="2009" name="Mol. Biol. Evol.">
        <title>The chloroplast genomes of the green algae Pedinomonas minor, Parachlorella kessleri, and Oocystis solitaria reveal a shared ancestry between the Pedinomonadales and Chlorellales.</title>
        <authorList>
            <person name="Turmel M."/>
            <person name="Otis C."/>
            <person name="Lemieux C."/>
        </authorList>
    </citation>
    <scope>NUCLEOTIDE SEQUENCE</scope>
</reference>
<dbReference type="EMBL" id="FJ968740">
    <property type="protein sequence ID" value="ACQ90888.1"/>
    <property type="molecule type" value="Genomic_DNA"/>
</dbReference>
<dbReference type="Gene3D" id="3.30.1490.10">
    <property type="match status" value="1"/>
</dbReference>
<dbReference type="GO" id="GO:1990904">
    <property type="term" value="C:ribonucleoprotein complex"/>
    <property type="evidence" value="ECO:0007669"/>
    <property type="project" value="UniProtKB-KW"/>
</dbReference>
<evidence type="ECO:0000256" key="1">
    <source>
        <dbReference type="ARBA" id="ARBA00006471"/>
    </source>
</evidence>
<gene>
    <name evidence="4 5" type="primary">rps8</name>
</gene>
<dbReference type="GO" id="GO:0005840">
    <property type="term" value="C:ribosome"/>
    <property type="evidence" value="ECO:0007669"/>
    <property type="project" value="UniProtKB-KW"/>
</dbReference>
<organism evidence="5">
    <name type="scientific">Pedinomonas minor</name>
    <name type="common">Green alga</name>
    <dbReference type="NCBI Taxonomy" id="3159"/>
    <lineage>
        <taxon>Eukaryota</taxon>
        <taxon>Viridiplantae</taxon>
        <taxon>Chlorophyta</taxon>
        <taxon>core chlorophytes</taxon>
        <taxon>Pedinophyceae</taxon>
        <taxon>Pedinomonadales</taxon>
        <taxon>Pedinomonadaceae</taxon>
        <taxon>Pedinomonas</taxon>
    </lineage>
</organism>
<keyword evidence="5" id="KW-0150">Chloroplast</keyword>
<comment type="subunit">
    <text evidence="4">Part of the 30S ribosomal subunit.</text>
</comment>
<dbReference type="Gene3D" id="3.30.1370.30">
    <property type="match status" value="1"/>
</dbReference>
<accession>C7BEM1</accession>
<dbReference type="NCBIfam" id="NF001109">
    <property type="entry name" value="PRK00136.1"/>
    <property type="match status" value="1"/>
</dbReference>
<comment type="subcellular location">
    <subcellularLocation>
        <location evidence="4">Plastid</location>
        <location evidence="4">Chloroplast</location>
    </subcellularLocation>
</comment>
<keyword evidence="5" id="KW-0934">Plastid</keyword>
<dbReference type="GO" id="GO:0006412">
    <property type="term" value="P:translation"/>
    <property type="evidence" value="ECO:0007669"/>
    <property type="project" value="UniProtKB-UniRule"/>
</dbReference>
<dbReference type="GO" id="GO:0019843">
    <property type="term" value="F:rRNA binding"/>
    <property type="evidence" value="ECO:0007669"/>
    <property type="project" value="UniProtKB-UniRule"/>
</dbReference>
<protein>
    <recommendedName>
        <fullName evidence="4">Small ribosomal subunit protein uS8c</fullName>
    </recommendedName>
</protein>
<dbReference type="RefSeq" id="YP_005089869.1">
    <property type="nucleotide sequence ID" value="NC_016733.1"/>
</dbReference>
<evidence type="ECO:0000256" key="3">
    <source>
        <dbReference type="ARBA" id="ARBA00023274"/>
    </source>
</evidence>
<dbReference type="PANTHER" id="PTHR11758">
    <property type="entry name" value="40S RIBOSOMAL PROTEIN S15A"/>
    <property type="match status" value="1"/>
</dbReference>
<dbReference type="GO" id="GO:0009507">
    <property type="term" value="C:chloroplast"/>
    <property type="evidence" value="ECO:0007669"/>
    <property type="project" value="UniProtKB-SubCell"/>
</dbReference>
<keyword evidence="2 4" id="KW-0689">Ribosomal protein</keyword>
<dbReference type="FunFam" id="3.30.1490.10:FF:000001">
    <property type="entry name" value="30S ribosomal protein S8"/>
    <property type="match status" value="1"/>
</dbReference>